<comment type="caution">
    <text evidence="4">The sequence shown here is derived from an EMBL/GenBank/DDBJ whole genome shotgun (WGS) entry which is preliminary data.</text>
</comment>
<dbReference type="SMART" id="SM00298">
    <property type="entry name" value="CHROMO"/>
    <property type="match status" value="1"/>
</dbReference>
<dbReference type="InterPro" id="IPR036397">
    <property type="entry name" value="RNaseH_sf"/>
</dbReference>
<dbReference type="Gene3D" id="3.30.420.10">
    <property type="entry name" value="Ribonuclease H-like superfamily/Ribonuclease H"/>
    <property type="match status" value="1"/>
</dbReference>
<reference evidence="4" key="1">
    <citation type="submission" date="2020-03" db="EMBL/GenBank/DDBJ databases">
        <title>Hybrid Assembly of Korean Phytophthora infestans isolates.</title>
        <authorList>
            <person name="Prokchorchik M."/>
            <person name="Lee Y."/>
            <person name="Seo J."/>
            <person name="Cho J.-H."/>
            <person name="Park Y.-E."/>
            <person name="Jang D.-C."/>
            <person name="Im J.-S."/>
            <person name="Choi J.-G."/>
            <person name="Park H.-J."/>
            <person name="Lee G.-B."/>
            <person name="Lee Y.-G."/>
            <person name="Hong S.-Y."/>
            <person name="Cho K."/>
            <person name="Sohn K.H."/>
        </authorList>
    </citation>
    <scope>NUCLEOTIDE SEQUENCE</scope>
    <source>
        <strain evidence="4">KR_2_A2</strain>
    </source>
</reference>
<protein>
    <submittedName>
        <fullName evidence="4">Chromo (CHRromatin Organization MOdifier) domain</fullName>
    </submittedName>
</protein>
<organism evidence="4 5">
    <name type="scientific">Phytophthora infestans</name>
    <name type="common">Potato late blight agent</name>
    <name type="synonym">Botrytis infestans</name>
    <dbReference type="NCBI Taxonomy" id="4787"/>
    <lineage>
        <taxon>Eukaryota</taxon>
        <taxon>Sar</taxon>
        <taxon>Stramenopiles</taxon>
        <taxon>Oomycota</taxon>
        <taxon>Peronosporomycetes</taxon>
        <taxon>Peronosporales</taxon>
        <taxon>Peronosporaceae</taxon>
        <taxon>Phytophthora</taxon>
    </lineage>
</organism>
<dbReference type="AlphaFoldDB" id="A0A8S9V810"/>
<dbReference type="Proteomes" id="UP000704712">
    <property type="component" value="Unassembled WGS sequence"/>
</dbReference>
<evidence type="ECO:0000313" key="5">
    <source>
        <dbReference type="Proteomes" id="UP000704712"/>
    </source>
</evidence>
<feature type="domain" description="Chromo" evidence="3">
    <location>
        <begin position="213"/>
        <end position="263"/>
    </location>
</feature>
<dbReference type="Pfam" id="PF00385">
    <property type="entry name" value="Chromo"/>
    <property type="match status" value="1"/>
</dbReference>
<dbReference type="InterPro" id="IPR000953">
    <property type="entry name" value="Chromo/chromo_shadow_dom"/>
</dbReference>
<dbReference type="InterPro" id="IPR016197">
    <property type="entry name" value="Chromo-like_dom_sf"/>
</dbReference>
<dbReference type="PROSITE" id="PS50013">
    <property type="entry name" value="CHROMO_2"/>
    <property type="match status" value="1"/>
</dbReference>
<keyword evidence="1" id="KW-0175">Coiled coil</keyword>
<feature type="compositionally biased region" description="Polar residues" evidence="2">
    <location>
        <begin position="11"/>
        <end position="21"/>
    </location>
</feature>
<dbReference type="GO" id="GO:0003676">
    <property type="term" value="F:nucleic acid binding"/>
    <property type="evidence" value="ECO:0007669"/>
    <property type="project" value="InterPro"/>
</dbReference>
<dbReference type="EMBL" id="JAACNO010000148">
    <property type="protein sequence ID" value="KAF4149596.1"/>
    <property type="molecule type" value="Genomic_DNA"/>
</dbReference>
<evidence type="ECO:0000256" key="1">
    <source>
        <dbReference type="SAM" id="Coils"/>
    </source>
</evidence>
<evidence type="ECO:0000313" key="4">
    <source>
        <dbReference type="EMBL" id="KAF4149596.1"/>
    </source>
</evidence>
<accession>A0A8S9V810</accession>
<feature type="region of interest" description="Disordered" evidence="2">
    <location>
        <begin position="1"/>
        <end position="25"/>
    </location>
</feature>
<feature type="coiled-coil region" evidence="1">
    <location>
        <begin position="87"/>
        <end position="114"/>
    </location>
</feature>
<dbReference type="InterPro" id="IPR023780">
    <property type="entry name" value="Chromo_domain"/>
</dbReference>
<name>A0A8S9V810_PHYIN</name>
<evidence type="ECO:0000259" key="3">
    <source>
        <dbReference type="PROSITE" id="PS50013"/>
    </source>
</evidence>
<dbReference type="Gene3D" id="2.40.50.40">
    <property type="match status" value="1"/>
</dbReference>
<proteinExistence type="predicted"/>
<gene>
    <name evidence="4" type="ORF">GN958_ATG01180</name>
</gene>
<sequence length="307" mass="34942">MLGSVAKVIGDQTQSRNSTSPADRRHYVGGFHNDWDDYLVLAKFGYNRQYQAAIDMSPFYADIGYNSRVPADLQIMNLENTSAVTLIQTQEHLLRELQAKARIAAERMKLLYDRGRRDQQFQEGEMVLISTKNVNEEVVEAVRNFFAAKWIGLYEIIKVLHVGASYEVNLPPELKIHSVFHTMVLKKFRKDTTAVQRDSTTPTVRLKDGSEGHLIEIILDHRISGDNGEQYKCKWVGRNDDITWEPTANLMSVPGLIREYHRQANGLPMRTSKRLQAKHPSAANAAHVARQYVTSMKFCPAEVVPRS</sequence>
<dbReference type="CDD" id="cd00024">
    <property type="entry name" value="CD_CSD"/>
    <property type="match status" value="1"/>
</dbReference>
<dbReference type="SUPFAM" id="SSF54160">
    <property type="entry name" value="Chromo domain-like"/>
    <property type="match status" value="1"/>
</dbReference>
<evidence type="ECO:0000256" key="2">
    <source>
        <dbReference type="SAM" id="MobiDB-lite"/>
    </source>
</evidence>